<keyword evidence="1" id="KW-1133">Transmembrane helix</keyword>
<feature type="transmembrane region" description="Helical" evidence="1">
    <location>
        <begin position="92"/>
        <end position="112"/>
    </location>
</feature>
<feature type="transmembrane region" description="Helical" evidence="1">
    <location>
        <begin position="37"/>
        <end position="54"/>
    </location>
</feature>
<comment type="caution">
    <text evidence="1">Lacks conserved residue(s) required for the propagation of feature annotation.</text>
</comment>
<sequence>MHVITSQVLFIFCFLLLIHSIETLAYATRLSGARVGFIASALSLFNVMVIVSRMSNMVQQPFTGHLVDAAGTNALSVVSAQFRFLIFGSTVGTMLGICLLPTFVALFSRAIIHLADGGGSVMQVFKKGLSLNGLKHARSYIRLPSVSYLKGLQFRMIPKRLFVINMVITSIYTIGVLSALYAGLLAPEHSTTAVMASGLVNGIATMLLAVFVDPKVSVLADDVAKGKRSYVYLKWTSLTMVTSRVAGTLLAQLVFIPGAYYIAWVTQWM</sequence>
<keyword evidence="1" id="KW-0573">Peptidoglycan synthesis</keyword>
<gene>
    <name evidence="1" type="primary">amj</name>
    <name evidence="2" type="ORF">AXI58_02395</name>
</gene>
<keyword evidence="1" id="KW-0961">Cell wall biogenesis/degradation</keyword>
<dbReference type="RefSeq" id="WP_061522794.1">
    <property type="nucleotide sequence ID" value="NZ_JARLZY010000024.1"/>
</dbReference>
<proteinExistence type="inferred from homology"/>
<dbReference type="UniPathway" id="UPA00219"/>
<dbReference type="HAMAP" id="MF_02077">
    <property type="entry name" value="Amj_flippase"/>
    <property type="match status" value="1"/>
</dbReference>
<protein>
    <recommendedName>
        <fullName evidence="1">Lipid II flippase Amj</fullName>
    </recommendedName>
</protein>
<comment type="similarity">
    <text evidence="1">Belongs to the Amj family.</text>
</comment>
<dbReference type="GO" id="GO:0009252">
    <property type="term" value="P:peptidoglycan biosynthetic process"/>
    <property type="evidence" value="ECO:0007669"/>
    <property type="project" value="UniProtKB-UniRule"/>
</dbReference>
<comment type="caution">
    <text evidence="2">The sequence shown here is derived from an EMBL/GenBank/DDBJ whole genome shotgun (WGS) entry which is preliminary data.</text>
</comment>
<feature type="transmembrane region" description="Helical" evidence="1">
    <location>
        <begin position="232"/>
        <end position="263"/>
    </location>
</feature>
<dbReference type="OrthoDB" id="7888986at2"/>
<dbReference type="GO" id="GO:0071555">
    <property type="term" value="P:cell wall organization"/>
    <property type="evidence" value="ECO:0007669"/>
    <property type="project" value="UniProtKB-KW"/>
</dbReference>
<dbReference type="Pfam" id="PF10997">
    <property type="entry name" value="Amj"/>
    <property type="match status" value="1"/>
</dbReference>
<keyword evidence="1" id="KW-0813">Transport</keyword>
<keyword evidence="1" id="KW-0812">Transmembrane</keyword>
<dbReference type="Proteomes" id="UP000075430">
    <property type="component" value="Unassembled WGS sequence"/>
</dbReference>
<feature type="transmembrane region" description="Helical" evidence="1">
    <location>
        <begin position="162"/>
        <end position="186"/>
    </location>
</feature>
<evidence type="ECO:0000313" key="3">
    <source>
        <dbReference type="Proteomes" id="UP000075430"/>
    </source>
</evidence>
<evidence type="ECO:0000256" key="1">
    <source>
        <dbReference type="HAMAP-Rule" id="MF_02077"/>
    </source>
</evidence>
<keyword evidence="1" id="KW-1003">Cell membrane</keyword>
<keyword evidence="1" id="KW-0472">Membrane</keyword>
<name>A0A150F3R0_9BACI</name>
<dbReference type="GO" id="GO:0008360">
    <property type="term" value="P:regulation of cell shape"/>
    <property type="evidence" value="ECO:0007669"/>
    <property type="project" value="UniProtKB-KW"/>
</dbReference>
<comment type="pathway">
    <text evidence="1">Cell wall biogenesis; peptidoglycan biosynthesis.</text>
</comment>
<dbReference type="GO" id="GO:0015648">
    <property type="term" value="F:lipid-linked peptidoglycan transporter activity"/>
    <property type="evidence" value="ECO:0007669"/>
    <property type="project" value="UniProtKB-UniRule"/>
</dbReference>
<dbReference type="STRING" id="1793963.AXI58_02395"/>
<keyword evidence="1" id="KW-0133">Cell shape</keyword>
<dbReference type="EMBL" id="LSBA01000034">
    <property type="protein sequence ID" value="KXZ15605.1"/>
    <property type="molecule type" value="Genomic_DNA"/>
</dbReference>
<organism evidence="2 3">
    <name type="scientific">Bacillus nakamurai</name>
    <dbReference type="NCBI Taxonomy" id="1793963"/>
    <lineage>
        <taxon>Bacteria</taxon>
        <taxon>Bacillati</taxon>
        <taxon>Bacillota</taxon>
        <taxon>Bacilli</taxon>
        <taxon>Bacillales</taxon>
        <taxon>Bacillaceae</taxon>
        <taxon>Bacillus</taxon>
    </lineage>
</organism>
<comment type="function">
    <text evidence="1">Involved in peptidoglycan biosynthesis. Transports lipid-linked peptidoglycan precursors from the inner to the outer leaflet of the cytoplasmic membrane.</text>
</comment>
<comment type="subcellular location">
    <subcellularLocation>
        <location evidence="1">Cell membrane</location>
        <topology evidence="1">Multi-pass membrane protein</topology>
    </subcellularLocation>
</comment>
<dbReference type="AlphaFoldDB" id="A0A150F3R0"/>
<dbReference type="InterPro" id="IPR021260">
    <property type="entry name" value="Amj"/>
</dbReference>
<feature type="transmembrane region" description="Helical" evidence="1">
    <location>
        <begin position="192"/>
        <end position="212"/>
    </location>
</feature>
<evidence type="ECO:0000313" key="2">
    <source>
        <dbReference type="EMBL" id="KXZ15605.1"/>
    </source>
</evidence>
<accession>A0A150F3R0</accession>
<keyword evidence="3" id="KW-1185">Reference proteome</keyword>
<reference evidence="3" key="1">
    <citation type="submission" date="2016-02" db="EMBL/GenBank/DDBJ databases">
        <authorList>
            <person name="Dunlap C."/>
        </authorList>
    </citation>
    <scope>NUCLEOTIDE SEQUENCE [LARGE SCALE GENOMIC DNA]</scope>
    <source>
        <strain evidence="3">NRRL B-41092</strain>
    </source>
</reference>
<dbReference type="GO" id="GO:0005886">
    <property type="term" value="C:plasma membrane"/>
    <property type="evidence" value="ECO:0007669"/>
    <property type="project" value="UniProtKB-SubCell"/>
</dbReference>